<reference evidence="6" key="1">
    <citation type="submission" date="2016-10" db="EMBL/GenBank/DDBJ databases">
        <authorList>
            <person name="de Groot N.N."/>
        </authorList>
    </citation>
    <scope>NUCLEOTIDE SEQUENCE [LARGE SCALE GENOMIC DNA]</scope>
    <source>
        <strain evidence="6">CGMCC 1.12397</strain>
    </source>
</reference>
<evidence type="ECO:0000256" key="1">
    <source>
        <dbReference type="ARBA" id="ARBA00004613"/>
    </source>
</evidence>
<dbReference type="GO" id="GO:0005576">
    <property type="term" value="C:extracellular region"/>
    <property type="evidence" value="ECO:0007669"/>
    <property type="project" value="UniProtKB-SubCell"/>
</dbReference>
<evidence type="ECO:0000313" key="8">
    <source>
        <dbReference type="Proteomes" id="UP000255421"/>
    </source>
</evidence>
<dbReference type="PANTHER" id="PTHR34216">
    <property type="match status" value="1"/>
</dbReference>
<dbReference type="PANTHER" id="PTHR34216:SF3">
    <property type="entry name" value="POLY-BETA-1,6-N-ACETYL-D-GLUCOSAMINE N-DEACETYLASE"/>
    <property type="match status" value="1"/>
</dbReference>
<proteinExistence type="predicted"/>
<dbReference type="Proteomes" id="UP000199289">
    <property type="component" value="Unassembled WGS sequence"/>
</dbReference>
<protein>
    <submittedName>
        <fullName evidence="6">Peptidoglycan/xylan/chitin deacetylase, PgdA/CDA1 family</fullName>
    </submittedName>
    <submittedName>
        <fullName evidence="5">Polysaccharide deacetylase</fullName>
    </submittedName>
</protein>
<dbReference type="CDD" id="cd10970">
    <property type="entry name" value="CE4_DAC_u1_6s"/>
    <property type="match status" value="1"/>
</dbReference>
<dbReference type="InterPro" id="IPR011330">
    <property type="entry name" value="Glyco_hydro/deAcase_b/a-brl"/>
</dbReference>
<accession>A0A1H1GMG7</accession>
<dbReference type="InterPro" id="IPR051398">
    <property type="entry name" value="Polysacch_Deacetylase"/>
</dbReference>
<evidence type="ECO:0000256" key="3">
    <source>
        <dbReference type="SAM" id="MobiDB-lite"/>
    </source>
</evidence>
<comment type="subcellular location">
    <subcellularLocation>
        <location evidence="1">Secreted</location>
    </subcellularLocation>
</comment>
<organism evidence="6 7">
    <name type="scientific">Halopelagius longus</name>
    <dbReference type="NCBI Taxonomy" id="1236180"/>
    <lineage>
        <taxon>Archaea</taxon>
        <taxon>Methanobacteriati</taxon>
        <taxon>Methanobacteriota</taxon>
        <taxon>Stenosarchaea group</taxon>
        <taxon>Halobacteria</taxon>
        <taxon>Halobacteriales</taxon>
        <taxon>Haloferacaceae</taxon>
    </lineage>
</organism>
<evidence type="ECO:0000313" key="5">
    <source>
        <dbReference type="EMBL" id="RDI69656.1"/>
    </source>
</evidence>
<dbReference type="Proteomes" id="UP000255421">
    <property type="component" value="Unassembled WGS sequence"/>
</dbReference>
<dbReference type="Pfam" id="PF01522">
    <property type="entry name" value="Polysacc_deac_1"/>
    <property type="match status" value="1"/>
</dbReference>
<dbReference type="Gene3D" id="3.20.20.370">
    <property type="entry name" value="Glycoside hydrolase/deacetylase"/>
    <property type="match status" value="1"/>
</dbReference>
<dbReference type="EMBL" id="QQST01000004">
    <property type="protein sequence ID" value="RDI69656.1"/>
    <property type="molecule type" value="Genomic_DNA"/>
</dbReference>
<keyword evidence="2" id="KW-0732">Signal</keyword>
<reference evidence="5 8" key="3">
    <citation type="submission" date="2018-07" db="EMBL/GenBank/DDBJ databases">
        <title>Genome sequence of extremly halophilic archaeon Halopelagius longus strain BC12-B1.</title>
        <authorList>
            <person name="Zhang X."/>
        </authorList>
    </citation>
    <scope>NUCLEOTIDE SEQUENCE [LARGE SCALE GENOMIC DNA]</scope>
    <source>
        <strain evidence="5 8">BC12-B1</strain>
    </source>
</reference>
<evidence type="ECO:0000256" key="2">
    <source>
        <dbReference type="ARBA" id="ARBA00022729"/>
    </source>
</evidence>
<evidence type="ECO:0000259" key="4">
    <source>
        <dbReference type="PROSITE" id="PS51677"/>
    </source>
</evidence>
<dbReference type="GO" id="GO:0005975">
    <property type="term" value="P:carbohydrate metabolic process"/>
    <property type="evidence" value="ECO:0007669"/>
    <property type="project" value="InterPro"/>
</dbReference>
<sequence>MDGNTSFSRRSALRAGALVVGGLGGCLGGSGETTPEPVVDHPAGQQINGTTDDSCETPEKRDSKDPLVVEFDSREALRCQGKLFDGFEDISRWNTYDGYVGGDLSTVVQGVQSARLTAKPDQSRAWIYRRFEDGLDLSDRDLSLAVHPGEGQSRVTQFRLQLLAPDRENRIEMWHPVGGVRGWVRLDFGPTEFVGEPDLGDVREVRIQTWVGAEQAASCNVDELRTTPKLSEPAVVITFDDINVTQYRNAFPIMQKYGFSGVVGAIPWVADQRGRIGPKRLREMRDAGWDVVSHPQDENPLPAYSPEHQEKLIRASKRWLVENGFEEGARFVIWPFGRTDAKTLDLGAKYHYMGFLGGRCPSGRITGPMTVGRVNGDDVETTLRTLERAKRSGQVAVIMYHTVGGGGDRITTGEFEQTMRRIKELGLRVVTASDLWEMQSTGM</sequence>
<evidence type="ECO:0000313" key="6">
    <source>
        <dbReference type="EMBL" id="SDR14337.1"/>
    </source>
</evidence>
<reference evidence="7" key="2">
    <citation type="submission" date="2016-10" db="EMBL/GenBank/DDBJ databases">
        <authorList>
            <person name="Varghese N."/>
            <person name="Submissions S."/>
        </authorList>
    </citation>
    <scope>NUCLEOTIDE SEQUENCE [LARGE SCALE GENOMIC DNA]</scope>
    <source>
        <strain evidence="7">CGMCC 1.12397</strain>
    </source>
</reference>
<dbReference type="AlphaFoldDB" id="A0A1H1GMG7"/>
<dbReference type="EMBL" id="FNKQ01000006">
    <property type="protein sequence ID" value="SDR14337.1"/>
    <property type="molecule type" value="Genomic_DNA"/>
</dbReference>
<dbReference type="PROSITE" id="PS51677">
    <property type="entry name" value="NODB"/>
    <property type="match status" value="1"/>
</dbReference>
<dbReference type="InterPro" id="IPR002509">
    <property type="entry name" value="NODB_dom"/>
</dbReference>
<dbReference type="OrthoDB" id="248140at2157"/>
<evidence type="ECO:0000313" key="7">
    <source>
        <dbReference type="Proteomes" id="UP000199289"/>
    </source>
</evidence>
<feature type="region of interest" description="Disordered" evidence="3">
    <location>
        <begin position="29"/>
        <end position="64"/>
    </location>
</feature>
<name>A0A1H1GMG7_9EURY</name>
<dbReference type="GO" id="GO:0016810">
    <property type="term" value="F:hydrolase activity, acting on carbon-nitrogen (but not peptide) bonds"/>
    <property type="evidence" value="ECO:0007669"/>
    <property type="project" value="InterPro"/>
</dbReference>
<feature type="domain" description="NodB homology" evidence="4">
    <location>
        <begin position="233"/>
        <end position="443"/>
    </location>
</feature>
<keyword evidence="8" id="KW-1185">Reference proteome</keyword>
<dbReference type="SUPFAM" id="SSF88713">
    <property type="entry name" value="Glycoside hydrolase/deacetylase"/>
    <property type="match status" value="1"/>
</dbReference>
<gene>
    <name evidence="5" type="ORF">DWB78_17960</name>
    <name evidence="6" type="ORF">SAMN05216278_3766</name>
</gene>
<dbReference type="RefSeq" id="WP_092539243.1">
    <property type="nucleotide sequence ID" value="NZ_FNKQ01000006.1"/>
</dbReference>